<feature type="compositionally biased region" description="Polar residues" evidence="1">
    <location>
        <begin position="1"/>
        <end position="11"/>
    </location>
</feature>
<dbReference type="EMBL" id="JASSZA010000001">
    <property type="protein sequence ID" value="KAK2120161.1"/>
    <property type="molecule type" value="Genomic_DNA"/>
</dbReference>
<accession>A0ABQ9WEX2</accession>
<evidence type="ECO:0000313" key="2">
    <source>
        <dbReference type="EMBL" id="KAK2120161.1"/>
    </source>
</evidence>
<dbReference type="Proteomes" id="UP001266305">
    <property type="component" value="Unassembled WGS sequence"/>
</dbReference>
<evidence type="ECO:0000256" key="1">
    <source>
        <dbReference type="SAM" id="MobiDB-lite"/>
    </source>
</evidence>
<evidence type="ECO:0000313" key="3">
    <source>
        <dbReference type="Proteomes" id="UP001266305"/>
    </source>
</evidence>
<sequence>MGARNPSQETMSHVELESQELDASETGSASWPIKKSHGHQKETSERNENASLQELKMPAITNPTEDKRRDQGTGNQSNPLPKKPMFQPKLASE</sequence>
<organism evidence="2 3">
    <name type="scientific">Saguinus oedipus</name>
    <name type="common">Cotton-top tamarin</name>
    <name type="synonym">Oedipomidas oedipus</name>
    <dbReference type="NCBI Taxonomy" id="9490"/>
    <lineage>
        <taxon>Eukaryota</taxon>
        <taxon>Metazoa</taxon>
        <taxon>Chordata</taxon>
        <taxon>Craniata</taxon>
        <taxon>Vertebrata</taxon>
        <taxon>Euteleostomi</taxon>
        <taxon>Mammalia</taxon>
        <taxon>Eutheria</taxon>
        <taxon>Euarchontoglires</taxon>
        <taxon>Primates</taxon>
        <taxon>Haplorrhini</taxon>
        <taxon>Platyrrhini</taxon>
        <taxon>Cebidae</taxon>
        <taxon>Callitrichinae</taxon>
        <taxon>Saguinus</taxon>
    </lineage>
</organism>
<feature type="compositionally biased region" description="Basic and acidic residues" evidence="1">
    <location>
        <begin position="39"/>
        <end position="48"/>
    </location>
</feature>
<protein>
    <submittedName>
        <fullName evidence="2">Uncharacterized protein</fullName>
    </submittedName>
</protein>
<name>A0ABQ9WEX2_SAGOE</name>
<feature type="region of interest" description="Disordered" evidence="1">
    <location>
        <begin position="1"/>
        <end position="93"/>
    </location>
</feature>
<keyword evidence="3" id="KW-1185">Reference proteome</keyword>
<proteinExistence type="predicted"/>
<comment type="caution">
    <text evidence="2">The sequence shown here is derived from an EMBL/GenBank/DDBJ whole genome shotgun (WGS) entry which is preliminary data.</text>
</comment>
<gene>
    <name evidence="2" type="ORF">P7K49_001547</name>
</gene>
<reference evidence="2 3" key="1">
    <citation type="submission" date="2023-05" db="EMBL/GenBank/DDBJ databases">
        <title>B98-5 Cell Line De Novo Hybrid Assembly: An Optical Mapping Approach.</title>
        <authorList>
            <person name="Kananen K."/>
            <person name="Auerbach J.A."/>
            <person name="Kautto E."/>
            <person name="Blachly J.S."/>
        </authorList>
    </citation>
    <scope>NUCLEOTIDE SEQUENCE [LARGE SCALE GENOMIC DNA]</scope>
    <source>
        <strain evidence="2">B95-8</strain>
        <tissue evidence="2">Cell line</tissue>
    </source>
</reference>